<proteinExistence type="predicted"/>
<keyword evidence="2" id="KW-1185">Reference proteome</keyword>
<sequence>MKSLLVFILLAAMMCWFMFSPIYKHVLIVRQAVLQQEVDYLLEVGANGDHGYINSQMLQEAKVRLAAFGLKPASITFEVSAGGGADATNAAAPLPRGTALSLKASYPIEGLFAIDQLIGITPPSDSMKLSASGMKMSEYVP</sequence>
<name>A0A3D9S7R8_9BACL</name>
<gene>
    <name evidence="1" type="ORF">A8990_112110</name>
</gene>
<dbReference type="Proteomes" id="UP000256304">
    <property type="component" value="Unassembled WGS sequence"/>
</dbReference>
<evidence type="ECO:0000313" key="1">
    <source>
        <dbReference type="EMBL" id="REE85381.1"/>
    </source>
</evidence>
<dbReference type="EMBL" id="QTTN01000012">
    <property type="protein sequence ID" value="REE85381.1"/>
    <property type="molecule type" value="Genomic_DNA"/>
</dbReference>
<comment type="caution">
    <text evidence="1">The sequence shown here is derived from an EMBL/GenBank/DDBJ whole genome shotgun (WGS) entry which is preliminary data.</text>
</comment>
<reference evidence="1 2" key="1">
    <citation type="submission" date="2018-08" db="EMBL/GenBank/DDBJ databases">
        <title>Genomic Encyclopedia of Type Strains, Phase III (KMG-III): the genomes of soil and plant-associated and newly described type strains.</title>
        <authorList>
            <person name="Whitman W."/>
        </authorList>
    </citation>
    <scope>NUCLEOTIDE SEQUENCE [LARGE SCALE GENOMIC DNA]</scope>
    <source>
        <strain evidence="1 2">CGMCC 1.10966</strain>
    </source>
</reference>
<protein>
    <submittedName>
        <fullName evidence="1">Uncharacterized protein</fullName>
    </submittedName>
</protein>
<dbReference type="RefSeq" id="WP_116189358.1">
    <property type="nucleotide sequence ID" value="NZ_QTTN01000012.1"/>
</dbReference>
<evidence type="ECO:0000313" key="2">
    <source>
        <dbReference type="Proteomes" id="UP000256304"/>
    </source>
</evidence>
<accession>A0A3D9S7R8</accession>
<dbReference type="AlphaFoldDB" id="A0A3D9S7R8"/>
<dbReference type="OrthoDB" id="2609420at2"/>
<organism evidence="1 2">
    <name type="scientific">Paenibacillus taihuensis</name>
    <dbReference type="NCBI Taxonomy" id="1156355"/>
    <lineage>
        <taxon>Bacteria</taxon>
        <taxon>Bacillati</taxon>
        <taxon>Bacillota</taxon>
        <taxon>Bacilli</taxon>
        <taxon>Bacillales</taxon>
        <taxon>Paenibacillaceae</taxon>
        <taxon>Paenibacillus</taxon>
    </lineage>
</organism>